<evidence type="ECO:0000313" key="2">
    <source>
        <dbReference type="EMBL" id="GLH95615.1"/>
    </source>
</evidence>
<organism evidence="2 3">
    <name type="scientific">Phytohabitans aurantiacus</name>
    <dbReference type="NCBI Taxonomy" id="3016789"/>
    <lineage>
        <taxon>Bacteria</taxon>
        <taxon>Bacillati</taxon>
        <taxon>Actinomycetota</taxon>
        <taxon>Actinomycetes</taxon>
        <taxon>Micromonosporales</taxon>
        <taxon>Micromonosporaceae</taxon>
    </lineage>
</organism>
<comment type="caution">
    <text evidence="2">The sequence shown here is derived from an EMBL/GenBank/DDBJ whole genome shotgun (WGS) entry which is preliminary data.</text>
</comment>
<evidence type="ECO:0000313" key="3">
    <source>
        <dbReference type="Proteomes" id="UP001144280"/>
    </source>
</evidence>
<accession>A0ABQ5QMW4</accession>
<dbReference type="EMBL" id="BSDI01000003">
    <property type="protein sequence ID" value="GLH95615.1"/>
    <property type="molecule type" value="Genomic_DNA"/>
</dbReference>
<name>A0ABQ5QMW4_9ACTN</name>
<dbReference type="Gene3D" id="3.40.50.300">
    <property type="entry name" value="P-loop containing nucleotide triphosphate hydrolases"/>
    <property type="match status" value="1"/>
</dbReference>
<keyword evidence="3" id="KW-1185">Reference proteome</keyword>
<proteinExistence type="predicted"/>
<dbReference type="Proteomes" id="UP001144280">
    <property type="component" value="Unassembled WGS sequence"/>
</dbReference>
<dbReference type="RefSeq" id="WP_281892635.1">
    <property type="nucleotide sequence ID" value="NZ_BSDI01000003.1"/>
</dbReference>
<feature type="domain" description="NACHT N-terminal Helical" evidence="1">
    <location>
        <begin position="2"/>
        <end position="222"/>
    </location>
</feature>
<reference evidence="2" key="1">
    <citation type="submission" date="2022-12" db="EMBL/GenBank/DDBJ databases">
        <title>New Phytohabitans aurantiacus sp. RD004123 nov., an actinomycete isolated from soil.</title>
        <authorList>
            <person name="Triningsih D.W."/>
            <person name="Harunari E."/>
            <person name="Igarashi Y."/>
        </authorList>
    </citation>
    <scope>NUCLEOTIDE SEQUENCE</scope>
    <source>
        <strain evidence="2">RD004123</strain>
    </source>
</reference>
<gene>
    <name evidence="2" type="ORF">Pa4123_08870</name>
</gene>
<dbReference type="InterPro" id="IPR054567">
    <property type="entry name" value="NNH7"/>
</dbReference>
<sequence>MAKTLSYTDAARLLGGQNSSVVTALDQITGGLMLAAVPAFPAVLGWFDAKAEFVRLGHELVRAFTERHAGLSRYGRTQRIEAALSVLVVTAYFEELAATDLPFRFADLELTRREQQALASAADRDAAGDVAAAGLAYPVPLPRPYESDERFRQRLVAYYGDLSAAVISFIRGLTIGDRLTETAQQRTVAVFDGLSERAIERYVELSDRLAVDFPEVALWSARRGQAATRAEVRDVGEALAGVHRLLTDISTGRVPDERRAGLATAYRSALGRPIVESTDAPPGLRIPTLAQAYVEPLFRVAEVGTGVRPSDEQWWAEQPIRADLEEFITGYLTSPQAMVAPLLALGQPGSGKSVLTTVLAAQLPEADFLPIRVVLREVPADADLQDQIEHAVRAATGERLEWPALVRSAVDALPVVLLDGFDELLQATGVSQTDYLMKIAQFQRREAVQGRPLAVVVTSRTSVADRARSPEDTVALRLEPFDDDRVAAWLATWNAANAQGFASLGLAPLPAAAVLRHRDLARQPLLLMMLALYDADGNALQRIAGEIGRGELYTRLLRNFAAREVTKHRPGLDEQDLDQAVEEELHRLSVVGLAMFNRGTQWITEADLEGDFTAFFGSTPTPDRPGLRAPLGAAETMLGRFFFVHRSQAFRDDVELRTYEFLHATFGEFLVARLAWLALREIAAREAASTFALSPAAADDDRLHALLSFAPLSNSAPILAFIAEHAEGLPLAERGKMVDLAVRLFRAAHQPRPLRAHAGYEPRRLPVTTRHAVYSVNLVLLAVCIAESLTGAELFGPHTDRVGAWHREALLWRSQLGSEDWSGIGHVLGLHRVWDGSQRDVRLELATGDIKPPPIDPAWTYDLRDARDRIDVYAQHSPDVLNRKGYLQCGNLDDVALHALAPLLSHLGTTVNTYVESGDEGYVSAAHALLNAWLLPLHTATNEERRRAYLRCIGIAAMLASVDEQTRYVQFLLDRLATDPGADSSLVVSVLTLIRNSPTLEINEEVKAAAARCGLTVLDQPPSEGTSDDEQVSYVLLALLSWPSEQDSLPVAQAWIRLAELGFFIEDHHVDGWPAWPELTERLVRATRRARQRARTAARRATVSRRRP</sequence>
<dbReference type="InterPro" id="IPR027417">
    <property type="entry name" value="P-loop_NTPase"/>
</dbReference>
<protein>
    <recommendedName>
        <fullName evidence="1">NACHT N-terminal Helical domain-containing protein</fullName>
    </recommendedName>
</protein>
<dbReference type="SUPFAM" id="SSF52540">
    <property type="entry name" value="P-loop containing nucleoside triphosphate hydrolases"/>
    <property type="match status" value="1"/>
</dbReference>
<dbReference type="Pfam" id="PF22738">
    <property type="entry name" value="NNH7"/>
    <property type="match status" value="1"/>
</dbReference>
<evidence type="ECO:0000259" key="1">
    <source>
        <dbReference type="Pfam" id="PF22738"/>
    </source>
</evidence>